<dbReference type="AlphaFoldDB" id="A0A1E5XR52"/>
<comment type="caution">
    <text evidence="2">The sequence shown here is derived from an EMBL/GenBank/DDBJ whole genome shotgun (WGS) entry which is preliminary data.</text>
</comment>
<dbReference type="EMBL" id="LAJE02000171">
    <property type="protein sequence ID" value="OEO31087.1"/>
    <property type="molecule type" value="Genomic_DNA"/>
</dbReference>
<organism evidence="2 3">
    <name type="scientific">Devosia insulae DS-56</name>
    <dbReference type="NCBI Taxonomy" id="1116389"/>
    <lineage>
        <taxon>Bacteria</taxon>
        <taxon>Pseudomonadati</taxon>
        <taxon>Pseudomonadota</taxon>
        <taxon>Alphaproteobacteria</taxon>
        <taxon>Hyphomicrobiales</taxon>
        <taxon>Devosiaceae</taxon>
        <taxon>Devosia</taxon>
    </lineage>
</organism>
<dbReference type="OrthoDB" id="7858913at2"/>
<accession>A0A1E5XR52</accession>
<evidence type="ECO:0000259" key="1">
    <source>
        <dbReference type="Pfam" id="PF04991"/>
    </source>
</evidence>
<sequence>MKKFSGDMGPVLLEPWGSWHRRSEGHPRLQRLVMWLGRRLQPRQLEMDAARFAEDPFADVWEPETLAQVRELLGRVATVAAAVETPLYLFWGTLLGHVREGRILQWDDDVDLALFAPEQAPALTAALQATGLQVVKFNSILKVFDPAWPSTAGKEWGFPFIDIFVFQPGATSGPWDAPPFDMALLLPGRPVTFEGAELREPEQPLALLDQHYPGWRSKERTTWWNHREERQMRIIAVRGIRTDANGRKLE</sequence>
<feature type="domain" description="LicD/FKTN/FKRP nucleotidyltransferase" evidence="1">
    <location>
        <begin position="86"/>
        <end position="114"/>
    </location>
</feature>
<dbReference type="Proteomes" id="UP000095463">
    <property type="component" value="Unassembled WGS sequence"/>
</dbReference>
<dbReference type="InterPro" id="IPR007074">
    <property type="entry name" value="LicD/FKTN/FKRP_NTP_transf"/>
</dbReference>
<dbReference type="Pfam" id="PF04991">
    <property type="entry name" value="LicD"/>
    <property type="match status" value="1"/>
</dbReference>
<proteinExistence type="predicted"/>
<keyword evidence="3" id="KW-1185">Reference proteome</keyword>
<dbReference type="RefSeq" id="WP_069909705.1">
    <property type="nucleotide sequence ID" value="NZ_LAJE02000171.1"/>
</dbReference>
<name>A0A1E5XR52_9HYPH</name>
<dbReference type="GO" id="GO:0009100">
    <property type="term" value="P:glycoprotein metabolic process"/>
    <property type="evidence" value="ECO:0007669"/>
    <property type="project" value="UniProtKB-ARBA"/>
</dbReference>
<evidence type="ECO:0000313" key="2">
    <source>
        <dbReference type="EMBL" id="OEO31087.1"/>
    </source>
</evidence>
<protein>
    <recommendedName>
        <fullName evidence="1">LicD/FKTN/FKRP nucleotidyltransferase domain-containing protein</fullName>
    </recommendedName>
</protein>
<gene>
    <name evidence="2" type="ORF">VW23_017920</name>
</gene>
<reference evidence="2 3" key="1">
    <citation type="journal article" date="2015" name="Genome Announc.">
        <title>Genome Assemblies of Three Soil-Associated Devosia species: D. insulae, D. limi, and D. soli.</title>
        <authorList>
            <person name="Hassan Y.I."/>
            <person name="Lepp D."/>
            <person name="Zhou T."/>
        </authorList>
    </citation>
    <scope>NUCLEOTIDE SEQUENCE [LARGE SCALE GENOMIC DNA]</scope>
    <source>
        <strain evidence="2 3">DS-56</strain>
    </source>
</reference>
<evidence type="ECO:0000313" key="3">
    <source>
        <dbReference type="Proteomes" id="UP000095463"/>
    </source>
</evidence>